<proteinExistence type="predicted"/>
<dbReference type="EMBL" id="CAOQHR010000008">
    <property type="protein sequence ID" value="CAI6338811.1"/>
    <property type="molecule type" value="Genomic_DNA"/>
</dbReference>
<evidence type="ECO:0000313" key="2">
    <source>
        <dbReference type="Proteomes" id="UP001152607"/>
    </source>
</evidence>
<comment type="caution">
    <text evidence="1">The sequence shown here is derived from an EMBL/GenBank/DDBJ whole genome shotgun (WGS) entry which is preliminary data.</text>
</comment>
<accession>A0A9W4XV32</accession>
<reference evidence="1" key="1">
    <citation type="submission" date="2023-01" db="EMBL/GenBank/DDBJ databases">
        <authorList>
            <person name="Van Ghelder C."/>
            <person name="Rancurel C."/>
        </authorList>
    </citation>
    <scope>NUCLEOTIDE SEQUENCE</scope>
    <source>
        <strain evidence="1">CNCM I-4278</strain>
    </source>
</reference>
<keyword evidence="2" id="KW-1185">Reference proteome</keyword>
<gene>
    <name evidence="1" type="ORF">PDIGIT_LOCUS11946</name>
</gene>
<sequence>MASFYINPSPVLLTTPQPTAANSRFSVACTPPSFWPLGMVHLARHNAQNVHLALSQIFSIDSRRMQYILWLSSSWPT</sequence>
<evidence type="ECO:0000313" key="1">
    <source>
        <dbReference type="EMBL" id="CAI6338811.1"/>
    </source>
</evidence>
<dbReference type="Proteomes" id="UP001152607">
    <property type="component" value="Unassembled WGS sequence"/>
</dbReference>
<dbReference type="AlphaFoldDB" id="A0A9W4XV32"/>
<protein>
    <submittedName>
        <fullName evidence="1">Uncharacterized protein</fullName>
    </submittedName>
</protein>
<name>A0A9W4XV32_9PLEO</name>
<organism evidence="1 2">
    <name type="scientific">Periconia digitata</name>
    <dbReference type="NCBI Taxonomy" id="1303443"/>
    <lineage>
        <taxon>Eukaryota</taxon>
        <taxon>Fungi</taxon>
        <taxon>Dikarya</taxon>
        <taxon>Ascomycota</taxon>
        <taxon>Pezizomycotina</taxon>
        <taxon>Dothideomycetes</taxon>
        <taxon>Pleosporomycetidae</taxon>
        <taxon>Pleosporales</taxon>
        <taxon>Massarineae</taxon>
        <taxon>Periconiaceae</taxon>
        <taxon>Periconia</taxon>
    </lineage>
</organism>